<proteinExistence type="inferred from homology"/>
<organism evidence="4 5">
    <name type="scientific">Photobacterium ganghwense</name>
    <dbReference type="NCBI Taxonomy" id="320778"/>
    <lineage>
        <taxon>Bacteria</taxon>
        <taxon>Pseudomonadati</taxon>
        <taxon>Pseudomonadota</taxon>
        <taxon>Gammaproteobacteria</taxon>
        <taxon>Vibrionales</taxon>
        <taxon>Vibrionaceae</taxon>
        <taxon>Photobacterium</taxon>
    </lineage>
</organism>
<comment type="similarity">
    <text evidence="1 3">Belongs to the UPF0319 family.</text>
</comment>
<evidence type="ECO:0000313" key="5">
    <source>
        <dbReference type="Proteomes" id="UP000035909"/>
    </source>
</evidence>
<keyword evidence="2 3" id="KW-0732">Signal</keyword>
<dbReference type="EMBL" id="LDOU01000035">
    <property type="protein sequence ID" value="KLV04312.1"/>
    <property type="molecule type" value="Genomic_DNA"/>
</dbReference>
<name>A0A0J1JQ01_9GAMM</name>
<keyword evidence="5" id="KW-1185">Reference proteome</keyword>
<dbReference type="PANTHER" id="PTHR38108:SF1">
    <property type="entry name" value="UPF0319 PROTEIN YCCT"/>
    <property type="match status" value="1"/>
</dbReference>
<feature type="chain" id="PRO_5008989497" description="UPF0319 protein ABT57_24020" evidence="3">
    <location>
        <begin position="20"/>
        <end position="213"/>
    </location>
</feature>
<dbReference type="STRING" id="320778.ABT57_24020"/>
<dbReference type="AlphaFoldDB" id="A0A0J1JQ01"/>
<dbReference type="InterPro" id="IPR018635">
    <property type="entry name" value="UPF0319"/>
</dbReference>
<protein>
    <recommendedName>
        <fullName evidence="3">UPF0319 protein ABT57_24020</fullName>
    </recommendedName>
</protein>
<gene>
    <name evidence="4" type="ORF">ABT57_24020</name>
</gene>
<evidence type="ECO:0000256" key="3">
    <source>
        <dbReference type="HAMAP-Rule" id="MF_00789"/>
    </source>
</evidence>
<evidence type="ECO:0000313" key="4">
    <source>
        <dbReference type="EMBL" id="KLV04312.1"/>
    </source>
</evidence>
<accession>A0A0J1JQ01</accession>
<dbReference type="OrthoDB" id="6214779at2"/>
<evidence type="ECO:0000256" key="1">
    <source>
        <dbReference type="ARBA" id="ARBA00008490"/>
    </source>
</evidence>
<comment type="caution">
    <text evidence="4">The sequence shown here is derived from an EMBL/GenBank/DDBJ whole genome shotgun (WGS) entry which is preliminary data.</text>
</comment>
<dbReference type="PATRIC" id="fig|320778.3.peg.5136"/>
<dbReference type="Proteomes" id="UP000035909">
    <property type="component" value="Unassembled WGS sequence"/>
</dbReference>
<sequence length="213" mass="23485" precursor="true">MKKWFLALGSLALPLAAQAGTLSTGENIKLLVVDGKKVASSFWSETSAVNLPAGKHQIVVRYDGEVKDGSKTRIYTTRPYLFEMEVPTQNATITLPRLSTLSQAESYFQRGPEWQLELAGGAKQPLEYVELQGKGFAAFSDMEALVAEYNREHGITFEEGYAVDLEKAAVEVSDKGEISITGDALVQLKLWYSKANADEKAAFEQWVKTQANQ</sequence>
<dbReference type="Pfam" id="PF09829">
    <property type="entry name" value="DUF2057"/>
    <property type="match status" value="1"/>
</dbReference>
<evidence type="ECO:0000256" key="2">
    <source>
        <dbReference type="ARBA" id="ARBA00022729"/>
    </source>
</evidence>
<dbReference type="HAMAP" id="MF_00789">
    <property type="entry name" value="UPF0319"/>
    <property type="match status" value="1"/>
</dbReference>
<reference evidence="4 5" key="1">
    <citation type="submission" date="2015-05" db="EMBL/GenBank/DDBJ databases">
        <title>Photobacterium galathea sp. nov.</title>
        <authorList>
            <person name="Machado H."/>
            <person name="Gram L."/>
        </authorList>
    </citation>
    <scope>NUCLEOTIDE SEQUENCE [LARGE SCALE GENOMIC DNA]</scope>
    <source>
        <strain evidence="4 5">DSM 22954</strain>
    </source>
</reference>
<feature type="signal peptide" evidence="3">
    <location>
        <begin position="1"/>
        <end position="19"/>
    </location>
</feature>
<dbReference type="RefSeq" id="WP_047887799.1">
    <property type="nucleotide sequence ID" value="NZ_CP071325.1"/>
</dbReference>
<dbReference type="PANTHER" id="PTHR38108">
    <property type="entry name" value="UPF0319 PROTEIN YCCT"/>
    <property type="match status" value="1"/>
</dbReference>